<keyword evidence="3 6" id="KW-0812">Transmembrane</keyword>
<dbReference type="PANTHER" id="PTHR30482:SF20">
    <property type="entry name" value="HIGH-AFFINITY BRANCHED-CHAIN AMINO ACID TRANSPORT SYSTEM PERMEASE PROTEIN LIVM"/>
    <property type="match status" value="1"/>
</dbReference>
<feature type="transmembrane region" description="Helical" evidence="6">
    <location>
        <begin position="93"/>
        <end position="112"/>
    </location>
</feature>
<dbReference type="OrthoDB" id="9807115at2"/>
<accession>A0A402B1C3</accession>
<feature type="transmembrane region" description="Helical" evidence="6">
    <location>
        <begin position="332"/>
        <end position="353"/>
    </location>
</feature>
<feature type="transmembrane region" description="Helical" evidence="6">
    <location>
        <begin position="509"/>
        <end position="529"/>
    </location>
</feature>
<keyword evidence="8" id="KW-1185">Reference proteome</keyword>
<proteinExistence type="predicted"/>
<sequence length="604" mass="63864">MLSVFISGLINGNTYVLIAIGMSLIFGVANLVNFAHGSIFAIGAMVGWWFVVGLGWPLWATLLGAIVITALLGVAIEFICVRPFSSAPPIATLLSTLAASFVLDYSSQLLFASNTRRFPSLLPTDNLEVAGIRFGTLDVTILAVSLVSVLGLWIFLKYTRLGWAIRATAQDRDAARQMGISVAAIQSLTFAIASAFGGIAGVLVGMYYSNVSPTNGFNAGLEGFAAATLGGLGSLPGAIVGGLFLGVVEAFGVTWFGDVVRQFITFAVLLGVLWFKPGGLFGTFNPLSQEPLTGTFFGNTKGWRLQPWYIGIMIVLAAVVLPFFGGDYLIQIGTLVAIFSILALSLTLISGTAGQISIGQAGPFAIGAYTSALLTREHGWPFWLAFPVAGIIAACISVVVMAPVLKLRGHYVAIATLGTSAMISAALLSFQNITYGPMGVSNIPAPVLFGYTLNTPVAFYLLCLVILLGVIALVTRLQRSHLGRGWHAIREDEVAAQSSGIPLADYKSLVFAIGGFIAGLAGSLLAHQYTYISPDIFDLTISMLALTIVILGGMGSSFGVILGTLILVGTPELFRPLQDVRYLGYGLLLLLLIRFRPQGIWGKS</sequence>
<evidence type="ECO:0000256" key="6">
    <source>
        <dbReference type="SAM" id="Phobius"/>
    </source>
</evidence>
<feature type="transmembrane region" description="Helical" evidence="6">
    <location>
        <begin position="62"/>
        <end position="81"/>
    </location>
</feature>
<evidence type="ECO:0000313" key="7">
    <source>
        <dbReference type="EMBL" id="GCE25165.1"/>
    </source>
</evidence>
<dbReference type="InterPro" id="IPR001851">
    <property type="entry name" value="ABC_transp_permease"/>
</dbReference>
<evidence type="ECO:0000256" key="5">
    <source>
        <dbReference type="ARBA" id="ARBA00023136"/>
    </source>
</evidence>
<feature type="transmembrane region" description="Helical" evidence="6">
    <location>
        <begin position="411"/>
        <end position="433"/>
    </location>
</feature>
<feature type="transmembrane region" description="Helical" evidence="6">
    <location>
        <begin position="132"/>
        <end position="156"/>
    </location>
</feature>
<feature type="transmembrane region" description="Helical" evidence="6">
    <location>
        <begin position="307"/>
        <end position="325"/>
    </location>
</feature>
<feature type="transmembrane region" description="Helical" evidence="6">
    <location>
        <begin position="382"/>
        <end position="404"/>
    </location>
</feature>
<reference evidence="8" key="1">
    <citation type="submission" date="2018-12" db="EMBL/GenBank/DDBJ databases">
        <title>Tengunoibacter tsumagoiensis gen. nov., sp. nov., Dictyobacter kobayashii sp. nov., D. alpinus sp. nov., and D. joshuensis sp. nov. and description of Dictyobacteraceae fam. nov. within the order Ktedonobacterales isolated from Tengu-no-mugimeshi.</title>
        <authorList>
            <person name="Wang C.M."/>
            <person name="Zheng Y."/>
            <person name="Sakai Y."/>
            <person name="Toyoda A."/>
            <person name="Minakuchi Y."/>
            <person name="Abe K."/>
            <person name="Yokota A."/>
            <person name="Yabe S."/>
        </authorList>
    </citation>
    <scope>NUCLEOTIDE SEQUENCE [LARGE SCALE GENOMIC DNA]</scope>
    <source>
        <strain evidence="8">Uno16</strain>
    </source>
</reference>
<feature type="transmembrane region" description="Helical" evidence="6">
    <location>
        <begin position="580"/>
        <end position="597"/>
    </location>
</feature>
<dbReference type="AlphaFoldDB" id="A0A402B1C3"/>
<keyword evidence="5 6" id="KW-0472">Membrane</keyword>
<dbReference type="GO" id="GO:0005886">
    <property type="term" value="C:plasma membrane"/>
    <property type="evidence" value="ECO:0007669"/>
    <property type="project" value="UniProtKB-SubCell"/>
</dbReference>
<dbReference type="InterPro" id="IPR043428">
    <property type="entry name" value="LivM-like"/>
</dbReference>
<evidence type="ECO:0000256" key="3">
    <source>
        <dbReference type="ARBA" id="ARBA00022692"/>
    </source>
</evidence>
<dbReference type="CDD" id="cd06581">
    <property type="entry name" value="TM_PBP1_LivM_like"/>
    <property type="match status" value="1"/>
</dbReference>
<dbReference type="PANTHER" id="PTHR30482">
    <property type="entry name" value="HIGH-AFFINITY BRANCHED-CHAIN AMINO ACID TRANSPORT SYSTEM PERMEASE"/>
    <property type="match status" value="1"/>
</dbReference>
<feature type="transmembrane region" description="Helical" evidence="6">
    <location>
        <begin position="177"/>
        <end position="204"/>
    </location>
</feature>
<organism evidence="7 8">
    <name type="scientific">Dictyobacter alpinus</name>
    <dbReference type="NCBI Taxonomy" id="2014873"/>
    <lineage>
        <taxon>Bacteria</taxon>
        <taxon>Bacillati</taxon>
        <taxon>Chloroflexota</taxon>
        <taxon>Ktedonobacteria</taxon>
        <taxon>Ktedonobacterales</taxon>
        <taxon>Dictyobacteraceae</taxon>
        <taxon>Dictyobacter</taxon>
    </lineage>
</organism>
<feature type="transmembrane region" description="Helical" evidence="6">
    <location>
        <begin position="453"/>
        <end position="474"/>
    </location>
</feature>
<protein>
    <submittedName>
        <fullName evidence="7">ABC transporter permease</fullName>
    </submittedName>
</protein>
<comment type="caution">
    <text evidence="7">The sequence shown here is derived from an EMBL/GenBank/DDBJ whole genome shotgun (WGS) entry which is preliminary data.</text>
</comment>
<feature type="transmembrane region" description="Helical" evidence="6">
    <location>
        <begin position="39"/>
        <end position="56"/>
    </location>
</feature>
<feature type="transmembrane region" description="Helical" evidence="6">
    <location>
        <begin position="224"/>
        <end position="251"/>
    </location>
</feature>
<keyword evidence="4 6" id="KW-1133">Transmembrane helix</keyword>
<dbReference type="Proteomes" id="UP000287171">
    <property type="component" value="Unassembled WGS sequence"/>
</dbReference>
<keyword evidence="2" id="KW-1003">Cell membrane</keyword>
<evidence type="ECO:0000256" key="1">
    <source>
        <dbReference type="ARBA" id="ARBA00004651"/>
    </source>
</evidence>
<dbReference type="Pfam" id="PF02653">
    <property type="entry name" value="BPD_transp_2"/>
    <property type="match status" value="2"/>
</dbReference>
<dbReference type="CDD" id="cd06582">
    <property type="entry name" value="TM_PBP1_LivH_like"/>
    <property type="match status" value="1"/>
</dbReference>
<dbReference type="EMBL" id="BIFT01000001">
    <property type="protein sequence ID" value="GCE25165.1"/>
    <property type="molecule type" value="Genomic_DNA"/>
</dbReference>
<feature type="transmembrane region" description="Helical" evidence="6">
    <location>
        <begin position="263"/>
        <end position="287"/>
    </location>
</feature>
<evidence type="ECO:0000256" key="2">
    <source>
        <dbReference type="ARBA" id="ARBA00022475"/>
    </source>
</evidence>
<evidence type="ECO:0000313" key="8">
    <source>
        <dbReference type="Proteomes" id="UP000287171"/>
    </source>
</evidence>
<comment type="subcellular location">
    <subcellularLocation>
        <location evidence="1">Cell membrane</location>
        <topology evidence="1">Multi-pass membrane protein</topology>
    </subcellularLocation>
</comment>
<dbReference type="RefSeq" id="WP_126625775.1">
    <property type="nucleotide sequence ID" value="NZ_BIFT01000001.1"/>
</dbReference>
<feature type="transmembrane region" description="Helical" evidence="6">
    <location>
        <begin position="541"/>
        <end position="568"/>
    </location>
</feature>
<name>A0A402B1C3_9CHLR</name>
<feature type="transmembrane region" description="Helical" evidence="6">
    <location>
        <begin position="12"/>
        <end position="32"/>
    </location>
</feature>
<gene>
    <name evidence="7" type="ORF">KDA_06490</name>
</gene>
<evidence type="ECO:0000256" key="4">
    <source>
        <dbReference type="ARBA" id="ARBA00022989"/>
    </source>
</evidence>
<dbReference type="GO" id="GO:0015658">
    <property type="term" value="F:branched-chain amino acid transmembrane transporter activity"/>
    <property type="evidence" value="ECO:0007669"/>
    <property type="project" value="InterPro"/>
</dbReference>